<accession>A0AAN6P6U5</accession>
<protein>
    <submittedName>
        <fullName evidence="2">Uncharacterized protein</fullName>
    </submittedName>
</protein>
<name>A0AAN6P6U5_9PEZI</name>
<dbReference type="Proteomes" id="UP001303115">
    <property type="component" value="Unassembled WGS sequence"/>
</dbReference>
<organism evidence="2 3">
    <name type="scientific">Parachaetomium inaequale</name>
    <dbReference type="NCBI Taxonomy" id="2588326"/>
    <lineage>
        <taxon>Eukaryota</taxon>
        <taxon>Fungi</taxon>
        <taxon>Dikarya</taxon>
        <taxon>Ascomycota</taxon>
        <taxon>Pezizomycotina</taxon>
        <taxon>Sordariomycetes</taxon>
        <taxon>Sordariomycetidae</taxon>
        <taxon>Sordariales</taxon>
        <taxon>Chaetomiaceae</taxon>
        <taxon>Parachaetomium</taxon>
    </lineage>
</organism>
<evidence type="ECO:0000256" key="1">
    <source>
        <dbReference type="SAM" id="MobiDB-lite"/>
    </source>
</evidence>
<reference evidence="3" key="1">
    <citation type="journal article" date="2023" name="Mol. Phylogenet. Evol.">
        <title>Genome-scale phylogeny and comparative genomics of the fungal order Sordariales.</title>
        <authorList>
            <person name="Hensen N."/>
            <person name="Bonometti L."/>
            <person name="Westerberg I."/>
            <person name="Brannstrom I.O."/>
            <person name="Guillou S."/>
            <person name="Cros-Aarteil S."/>
            <person name="Calhoun S."/>
            <person name="Haridas S."/>
            <person name="Kuo A."/>
            <person name="Mondo S."/>
            <person name="Pangilinan J."/>
            <person name="Riley R."/>
            <person name="LaButti K."/>
            <person name="Andreopoulos B."/>
            <person name="Lipzen A."/>
            <person name="Chen C."/>
            <person name="Yan M."/>
            <person name="Daum C."/>
            <person name="Ng V."/>
            <person name="Clum A."/>
            <person name="Steindorff A."/>
            <person name="Ohm R.A."/>
            <person name="Martin F."/>
            <person name="Silar P."/>
            <person name="Natvig D.O."/>
            <person name="Lalanne C."/>
            <person name="Gautier V."/>
            <person name="Ament-Velasquez S.L."/>
            <person name="Kruys A."/>
            <person name="Hutchinson M.I."/>
            <person name="Powell A.J."/>
            <person name="Barry K."/>
            <person name="Miller A.N."/>
            <person name="Grigoriev I.V."/>
            <person name="Debuchy R."/>
            <person name="Gladieux P."/>
            <person name="Hiltunen Thoren M."/>
            <person name="Johannesson H."/>
        </authorList>
    </citation>
    <scope>NUCLEOTIDE SEQUENCE [LARGE SCALE GENOMIC DNA]</scope>
    <source>
        <strain evidence="3">CBS 284.82</strain>
    </source>
</reference>
<proteinExistence type="predicted"/>
<gene>
    <name evidence="2" type="ORF">C8A01DRAFT_41668</name>
</gene>
<feature type="compositionally biased region" description="Basic and acidic residues" evidence="1">
    <location>
        <begin position="110"/>
        <end position="122"/>
    </location>
</feature>
<keyword evidence="3" id="KW-1185">Reference proteome</keyword>
<evidence type="ECO:0000313" key="2">
    <source>
        <dbReference type="EMBL" id="KAK4031897.1"/>
    </source>
</evidence>
<dbReference type="AlphaFoldDB" id="A0AAN6P6U5"/>
<sequence length="154" mass="17687">MKSPKKTKRPRIPITMTNQFDHMPVGVVPLPNARPVNFDHPYYQVHPWSGPRRRSYYATPKKLKVVVEEQKKEEEEEEEEQKKTIGNPCELFYKAEGIDVRDFAVEAAEQKKREEERMRAEAEAGVGDGQGAVEGTMSSKKKKRVTWAEPETTA</sequence>
<comment type="caution">
    <text evidence="2">The sequence shown here is derived from an EMBL/GenBank/DDBJ whole genome shotgun (WGS) entry which is preliminary data.</text>
</comment>
<feature type="region of interest" description="Disordered" evidence="1">
    <location>
        <begin position="110"/>
        <end position="154"/>
    </location>
</feature>
<evidence type="ECO:0000313" key="3">
    <source>
        <dbReference type="Proteomes" id="UP001303115"/>
    </source>
</evidence>
<dbReference type="EMBL" id="MU854683">
    <property type="protein sequence ID" value="KAK4031897.1"/>
    <property type="molecule type" value="Genomic_DNA"/>
</dbReference>